<sequence length="63" mass="6353">MSGGWSVGQLGIRCGGPLGAANAEAAPATVSGERLSNNHSPWAGKADSTQRPASQETDQAETD</sequence>
<name>A0A8J3GVX9_9RHOB</name>
<proteinExistence type="predicted"/>
<reference evidence="2" key="1">
    <citation type="journal article" date="2014" name="Int. J. Syst. Evol. Microbiol.">
        <title>Complete genome sequence of Corynebacterium casei LMG S-19264T (=DSM 44701T), isolated from a smear-ripened cheese.</title>
        <authorList>
            <consortium name="US DOE Joint Genome Institute (JGI-PGF)"/>
            <person name="Walter F."/>
            <person name="Albersmeier A."/>
            <person name="Kalinowski J."/>
            <person name="Ruckert C."/>
        </authorList>
    </citation>
    <scope>NUCLEOTIDE SEQUENCE</scope>
    <source>
        <strain evidence="2">KCTC 42650</strain>
    </source>
</reference>
<comment type="caution">
    <text evidence="2">The sequence shown here is derived from an EMBL/GenBank/DDBJ whole genome shotgun (WGS) entry which is preliminary data.</text>
</comment>
<dbReference type="EMBL" id="BNCJ01000002">
    <property type="protein sequence ID" value="GHF43238.1"/>
    <property type="molecule type" value="Genomic_DNA"/>
</dbReference>
<accession>A0A8J3GVX9</accession>
<evidence type="ECO:0000313" key="3">
    <source>
        <dbReference type="Proteomes" id="UP000626220"/>
    </source>
</evidence>
<dbReference type="AlphaFoldDB" id="A0A8J3GVX9"/>
<reference evidence="2" key="2">
    <citation type="submission" date="2020-09" db="EMBL/GenBank/DDBJ databases">
        <authorList>
            <person name="Sun Q."/>
            <person name="Kim S."/>
        </authorList>
    </citation>
    <scope>NUCLEOTIDE SEQUENCE</scope>
    <source>
        <strain evidence="2">KCTC 42650</strain>
    </source>
</reference>
<keyword evidence="3" id="KW-1185">Reference proteome</keyword>
<feature type="region of interest" description="Disordered" evidence="1">
    <location>
        <begin position="1"/>
        <end position="63"/>
    </location>
</feature>
<evidence type="ECO:0000256" key="1">
    <source>
        <dbReference type="SAM" id="MobiDB-lite"/>
    </source>
</evidence>
<gene>
    <name evidence="2" type="ORF">GCM10017056_13910</name>
</gene>
<organism evidence="2 3">
    <name type="scientific">Seohaeicola zhoushanensis</name>
    <dbReference type="NCBI Taxonomy" id="1569283"/>
    <lineage>
        <taxon>Bacteria</taxon>
        <taxon>Pseudomonadati</taxon>
        <taxon>Pseudomonadota</taxon>
        <taxon>Alphaproteobacteria</taxon>
        <taxon>Rhodobacterales</taxon>
        <taxon>Roseobacteraceae</taxon>
        <taxon>Seohaeicola</taxon>
    </lineage>
</organism>
<feature type="compositionally biased region" description="Polar residues" evidence="1">
    <location>
        <begin position="47"/>
        <end position="57"/>
    </location>
</feature>
<evidence type="ECO:0000313" key="2">
    <source>
        <dbReference type="EMBL" id="GHF43238.1"/>
    </source>
</evidence>
<dbReference type="Proteomes" id="UP000626220">
    <property type="component" value="Unassembled WGS sequence"/>
</dbReference>
<protein>
    <submittedName>
        <fullName evidence="2">Uncharacterized protein</fullName>
    </submittedName>
</protein>